<evidence type="ECO:0000313" key="4">
    <source>
        <dbReference type="Proteomes" id="UP000247978"/>
    </source>
</evidence>
<name>A0A2V3VN82_9BACI</name>
<evidence type="ECO:0000313" key="3">
    <source>
        <dbReference type="EMBL" id="PXW82321.1"/>
    </source>
</evidence>
<proteinExistence type="predicted"/>
<gene>
    <name evidence="3" type="ORF">DFR56_1197</name>
</gene>
<reference evidence="3 4" key="1">
    <citation type="submission" date="2018-05" db="EMBL/GenBank/DDBJ databases">
        <title>Genomic Encyclopedia of Type Strains, Phase IV (KMG-IV): sequencing the most valuable type-strain genomes for metagenomic binning, comparative biology and taxonomic classification.</title>
        <authorList>
            <person name="Goeker M."/>
        </authorList>
    </citation>
    <scope>NUCLEOTIDE SEQUENCE [LARGE SCALE GENOMIC DNA]</scope>
    <source>
        <strain evidence="3 4">DSM 28556</strain>
    </source>
</reference>
<organism evidence="3 4">
    <name type="scientific">Pseudogracilibacillus auburnensis</name>
    <dbReference type="NCBI Taxonomy" id="1494959"/>
    <lineage>
        <taxon>Bacteria</taxon>
        <taxon>Bacillati</taxon>
        <taxon>Bacillota</taxon>
        <taxon>Bacilli</taxon>
        <taxon>Bacillales</taxon>
        <taxon>Bacillaceae</taxon>
        <taxon>Pseudogracilibacillus</taxon>
    </lineage>
</organism>
<keyword evidence="2" id="KW-1133">Transmembrane helix</keyword>
<dbReference type="Proteomes" id="UP000247978">
    <property type="component" value="Unassembled WGS sequence"/>
</dbReference>
<evidence type="ECO:0000256" key="1">
    <source>
        <dbReference type="SAM" id="MobiDB-lite"/>
    </source>
</evidence>
<keyword evidence="2" id="KW-0812">Transmembrane</keyword>
<feature type="region of interest" description="Disordered" evidence="1">
    <location>
        <begin position="110"/>
        <end position="133"/>
    </location>
</feature>
<evidence type="ECO:0008006" key="5">
    <source>
        <dbReference type="Google" id="ProtNLM"/>
    </source>
</evidence>
<feature type="transmembrane region" description="Helical" evidence="2">
    <location>
        <begin position="44"/>
        <end position="66"/>
    </location>
</feature>
<dbReference type="EMBL" id="QJJQ01000019">
    <property type="protein sequence ID" value="PXW82321.1"/>
    <property type="molecule type" value="Genomic_DNA"/>
</dbReference>
<sequence length="133" mass="14633">MKKHANVASVLSLIGGIIYLIGFFLFVMGALVHILEEGIDYLDIIVRQFFLFPALIKGILGLTMFVRVKQKPTITQGVILIICGAFSLFFFIGILFTIAGIFTIIASEEKPSRVSGSEEKEENMKGVSESTNT</sequence>
<feature type="compositionally biased region" description="Basic and acidic residues" evidence="1">
    <location>
        <begin position="110"/>
        <end position="124"/>
    </location>
</feature>
<evidence type="ECO:0000256" key="2">
    <source>
        <dbReference type="SAM" id="Phobius"/>
    </source>
</evidence>
<accession>A0A2V3VN82</accession>
<comment type="caution">
    <text evidence="3">The sequence shown here is derived from an EMBL/GenBank/DDBJ whole genome shotgun (WGS) entry which is preliminary data.</text>
</comment>
<dbReference type="AlphaFoldDB" id="A0A2V3VN82"/>
<keyword evidence="4" id="KW-1185">Reference proteome</keyword>
<dbReference type="RefSeq" id="WP_110397123.1">
    <property type="nucleotide sequence ID" value="NZ_JBHUHB010000001.1"/>
</dbReference>
<feature type="transmembrane region" description="Helical" evidence="2">
    <location>
        <begin position="7"/>
        <end position="32"/>
    </location>
</feature>
<feature type="transmembrane region" description="Helical" evidence="2">
    <location>
        <begin position="78"/>
        <end position="105"/>
    </location>
</feature>
<keyword evidence="2" id="KW-0472">Membrane</keyword>
<protein>
    <recommendedName>
        <fullName evidence="5">DUF4064 domain-containing protein</fullName>
    </recommendedName>
</protein>